<feature type="compositionally biased region" description="Polar residues" evidence="1">
    <location>
        <begin position="268"/>
        <end position="278"/>
    </location>
</feature>
<sequence length="783" mass="87297">MEDVPPSYECANTRDCWPLIAPYVCSLDLCSAALVSRRWHQIFAPQLWGNPASHFSPENDVLYVALTRFRRTLSWARPSVRELTHTLHLPPAHAEIYGGPHAEWLRDMLERLPRLQSLLVDELPFFDHACLTALRHASRARQREARSAPPGEVPVFPLRLLDAARCFNATSTGLAEALRHFPALMSLDLSGTSAARNESVLRGLRSLSGLRILKLRGLGLRDEDLRTLAAAIGTRVRSLDVRDNQLTDESAGVLLETCLAGRSDRLTPGQNQQPTASSPALDPRLGQDLLDIYESEDLDQRLRKKLIRDFVGRLAIEDGQQSGITHLYISKNLFTVAGVSRLLGSKRLHVLDVGTLPPVLGRVRRLLEPGHRETANFATPGAEQLIPVIASSDMSKFRYLRFNYAIVTEDAPLSSEFGPAPAEVEGDLGRSTKPRNVDTYELDATPMAAELEPESEPRYELPGDPVPPSAMPSRAKPSVARNMDEPVCPPVRRGSIYAPEVVDEEPVLNAAGPTRPGGNEMPSPTYTTSAHDRRARLTLEQSKEHCLHPGMIRKVRTLVLTDVPIKSSSARVPYRIVQFIKDCAEEVRIARLQANATYALPPGRSRQAAERDYARSIFAMRRIVLELAPEVDPDEMNTDAKRAGWKQTKSSTEDPDSEALWSAAENDFSFFNDDFECGLIDSEFSGRMPLTDDKFAIVEAQDAPQAHTNSTAGQHDAIDVVSEISKYRKRTRAAYERAQAQGTSTTESEEHWPGDVTVVWPQSDQRGTVDWYGNFYEKDWYYR</sequence>
<feature type="region of interest" description="Disordered" evidence="1">
    <location>
        <begin position="635"/>
        <end position="657"/>
    </location>
</feature>
<dbReference type="CDD" id="cd09917">
    <property type="entry name" value="F-box_SF"/>
    <property type="match status" value="1"/>
</dbReference>
<feature type="region of interest" description="Disordered" evidence="1">
    <location>
        <begin position="450"/>
        <end position="487"/>
    </location>
</feature>
<evidence type="ECO:0000313" key="3">
    <source>
        <dbReference type="Proteomes" id="UP000799766"/>
    </source>
</evidence>
<evidence type="ECO:0000256" key="1">
    <source>
        <dbReference type="SAM" id="MobiDB-lite"/>
    </source>
</evidence>
<dbReference type="OrthoDB" id="408631at2759"/>
<proteinExistence type="predicted"/>
<feature type="region of interest" description="Disordered" evidence="1">
    <location>
        <begin position="508"/>
        <end position="528"/>
    </location>
</feature>
<dbReference type="InterPro" id="IPR032675">
    <property type="entry name" value="LRR_dom_sf"/>
</dbReference>
<feature type="region of interest" description="Disordered" evidence="1">
    <location>
        <begin position="264"/>
        <end position="283"/>
    </location>
</feature>
<protein>
    <recommendedName>
        <fullName evidence="4">F-box domain-containing protein</fullName>
    </recommendedName>
</protein>
<reference evidence="2" key="1">
    <citation type="journal article" date="2020" name="Stud. Mycol.">
        <title>101 Dothideomycetes genomes: a test case for predicting lifestyles and emergence of pathogens.</title>
        <authorList>
            <person name="Haridas S."/>
            <person name="Albert R."/>
            <person name="Binder M."/>
            <person name="Bloem J."/>
            <person name="Labutti K."/>
            <person name="Salamov A."/>
            <person name="Andreopoulos B."/>
            <person name="Baker S."/>
            <person name="Barry K."/>
            <person name="Bills G."/>
            <person name="Bluhm B."/>
            <person name="Cannon C."/>
            <person name="Castanera R."/>
            <person name="Culley D."/>
            <person name="Daum C."/>
            <person name="Ezra D."/>
            <person name="Gonzalez J."/>
            <person name="Henrissat B."/>
            <person name="Kuo A."/>
            <person name="Liang C."/>
            <person name="Lipzen A."/>
            <person name="Lutzoni F."/>
            <person name="Magnuson J."/>
            <person name="Mondo S."/>
            <person name="Nolan M."/>
            <person name="Ohm R."/>
            <person name="Pangilinan J."/>
            <person name="Park H.-J."/>
            <person name="Ramirez L."/>
            <person name="Alfaro M."/>
            <person name="Sun H."/>
            <person name="Tritt A."/>
            <person name="Yoshinaga Y."/>
            <person name="Zwiers L.-H."/>
            <person name="Turgeon B."/>
            <person name="Goodwin S."/>
            <person name="Spatafora J."/>
            <person name="Crous P."/>
            <person name="Grigoriev I."/>
        </authorList>
    </citation>
    <scope>NUCLEOTIDE SEQUENCE</scope>
    <source>
        <strain evidence="2">ATCC 16933</strain>
    </source>
</reference>
<dbReference type="Proteomes" id="UP000799766">
    <property type="component" value="Unassembled WGS sequence"/>
</dbReference>
<dbReference type="Gene3D" id="3.80.10.10">
    <property type="entry name" value="Ribonuclease Inhibitor"/>
    <property type="match status" value="1"/>
</dbReference>
<keyword evidence="3" id="KW-1185">Reference proteome</keyword>
<name>A0A6A6NTV7_9PEZI</name>
<gene>
    <name evidence="2" type="ORF">BDY21DRAFT_291008</name>
</gene>
<evidence type="ECO:0000313" key="2">
    <source>
        <dbReference type="EMBL" id="KAF2454703.1"/>
    </source>
</evidence>
<evidence type="ECO:0008006" key="4">
    <source>
        <dbReference type="Google" id="ProtNLM"/>
    </source>
</evidence>
<accession>A0A6A6NTV7</accession>
<organism evidence="2 3">
    <name type="scientific">Lineolata rhizophorae</name>
    <dbReference type="NCBI Taxonomy" id="578093"/>
    <lineage>
        <taxon>Eukaryota</taxon>
        <taxon>Fungi</taxon>
        <taxon>Dikarya</taxon>
        <taxon>Ascomycota</taxon>
        <taxon>Pezizomycotina</taxon>
        <taxon>Dothideomycetes</taxon>
        <taxon>Dothideomycetes incertae sedis</taxon>
        <taxon>Lineolatales</taxon>
        <taxon>Lineolataceae</taxon>
        <taxon>Lineolata</taxon>
    </lineage>
</organism>
<dbReference type="AlphaFoldDB" id="A0A6A6NTV7"/>
<dbReference type="EMBL" id="MU001690">
    <property type="protein sequence ID" value="KAF2454703.1"/>
    <property type="molecule type" value="Genomic_DNA"/>
</dbReference>
<dbReference type="SUPFAM" id="SSF52047">
    <property type="entry name" value="RNI-like"/>
    <property type="match status" value="1"/>
</dbReference>